<feature type="transmembrane region" description="Helical" evidence="1">
    <location>
        <begin position="61"/>
        <end position="83"/>
    </location>
</feature>
<evidence type="ECO:0000313" key="2">
    <source>
        <dbReference type="EMBL" id="CAH1448907.1"/>
    </source>
</evidence>
<gene>
    <name evidence="2" type="ORF">LVIROSA_LOCUS34428</name>
</gene>
<keyword evidence="3" id="KW-1185">Reference proteome</keyword>
<protein>
    <submittedName>
        <fullName evidence="2">Uncharacterized protein</fullName>
    </submittedName>
</protein>
<sequence>MRAKFFPYSRTLGTGGFLGKLQMQMLETQENIDRFLIRIIPKVPPTREILCRMIVDLGNQIHVQIIITIFVLQFLSPNLILLLKDQITQIMMVLPP</sequence>
<proteinExistence type="predicted"/>
<dbReference type="Proteomes" id="UP001157418">
    <property type="component" value="Unassembled WGS sequence"/>
</dbReference>
<keyword evidence="1" id="KW-0812">Transmembrane</keyword>
<dbReference type="AlphaFoldDB" id="A0AAU9PGS5"/>
<comment type="caution">
    <text evidence="2">The sequence shown here is derived from an EMBL/GenBank/DDBJ whole genome shotgun (WGS) entry which is preliminary data.</text>
</comment>
<keyword evidence="1" id="KW-0472">Membrane</keyword>
<evidence type="ECO:0000313" key="3">
    <source>
        <dbReference type="Proteomes" id="UP001157418"/>
    </source>
</evidence>
<organism evidence="2 3">
    <name type="scientific">Lactuca virosa</name>
    <dbReference type="NCBI Taxonomy" id="75947"/>
    <lineage>
        <taxon>Eukaryota</taxon>
        <taxon>Viridiplantae</taxon>
        <taxon>Streptophyta</taxon>
        <taxon>Embryophyta</taxon>
        <taxon>Tracheophyta</taxon>
        <taxon>Spermatophyta</taxon>
        <taxon>Magnoliopsida</taxon>
        <taxon>eudicotyledons</taxon>
        <taxon>Gunneridae</taxon>
        <taxon>Pentapetalae</taxon>
        <taxon>asterids</taxon>
        <taxon>campanulids</taxon>
        <taxon>Asterales</taxon>
        <taxon>Asteraceae</taxon>
        <taxon>Cichorioideae</taxon>
        <taxon>Cichorieae</taxon>
        <taxon>Lactucinae</taxon>
        <taxon>Lactuca</taxon>
    </lineage>
</organism>
<dbReference type="EMBL" id="CAKMRJ010005634">
    <property type="protein sequence ID" value="CAH1448907.1"/>
    <property type="molecule type" value="Genomic_DNA"/>
</dbReference>
<name>A0AAU9PGS5_9ASTR</name>
<accession>A0AAU9PGS5</accession>
<evidence type="ECO:0000256" key="1">
    <source>
        <dbReference type="SAM" id="Phobius"/>
    </source>
</evidence>
<keyword evidence="1" id="KW-1133">Transmembrane helix</keyword>
<reference evidence="2 3" key="1">
    <citation type="submission" date="2022-01" db="EMBL/GenBank/DDBJ databases">
        <authorList>
            <person name="Xiong W."/>
            <person name="Schranz E."/>
        </authorList>
    </citation>
    <scope>NUCLEOTIDE SEQUENCE [LARGE SCALE GENOMIC DNA]</scope>
</reference>